<comment type="catalytic activity">
    <reaction evidence="14">
        <text>L-threonyl-[protein] + ATP = O-phospho-L-threonyl-[protein] + ADP + H(+)</text>
        <dbReference type="Rhea" id="RHEA:46608"/>
        <dbReference type="Rhea" id="RHEA-COMP:11060"/>
        <dbReference type="Rhea" id="RHEA-COMP:11605"/>
        <dbReference type="ChEBI" id="CHEBI:15378"/>
        <dbReference type="ChEBI" id="CHEBI:30013"/>
        <dbReference type="ChEBI" id="CHEBI:30616"/>
        <dbReference type="ChEBI" id="CHEBI:61977"/>
        <dbReference type="ChEBI" id="CHEBI:456216"/>
        <dbReference type="EC" id="2.7.12.1"/>
    </reaction>
</comment>
<evidence type="ECO:0000313" key="18">
    <source>
        <dbReference type="Proteomes" id="UP000694941"/>
    </source>
</evidence>
<dbReference type="PROSITE" id="PS00107">
    <property type="entry name" value="PROTEIN_KINASE_ATP"/>
    <property type="match status" value="1"/>
</dbReference>
<keyword evidence="5" id="KW-0808">Transferase</keyword>
<dbReference type="SUPFAM" id="SSF56112">
    <property type="entry name" value="Protein kinase-like (PK-like)"/>
    <property type="match status" value="1"/>
</dbReference>
<dbReference type="PROSITE" id="PS00108">
    <property type="entry name" value="PROTEIN_KINASE_ST"/>
    <property type="match status" value="1"/>
</dbReference>
<feature type="domain" description="Protein kinase" evidence="17">
    <location>
        <begin position="634"/>
        <end position="892"/>
    </location>
</feature>
<keyword evidence="9" id="KW-0829">Tyrosine-protein kinase</keyword>
<evidence type="ECO:0000256" key="13">
    <source>
        <dbReference type="ARBA" id="ARBA00049003"/>
    </source>
</evidence>
<evidence type="ECO:0000256" key="2">
    <source>
        <dbReference type="ARBA" id="ARBA00013203"/>
    </source>
</evidence>
<dbReference type="CDD" id="cd13975">
    <property type="entry name" value="PKc_Dusty"/>
    <property type="match status" value="1"/>
</dbReference>
<comment type="catalytic activity">
    <reaction evidence="15">
        <text>L-tyrosyl-[protein] + ATP = O-phospho-L-tyrosyl-[protein] + ADP + H(+)</text>
        <dbReference type="Rhea" id="RHEA:10596"/>
        <dbReference type="Rhea" id="RHEA-COMP:10136"/>
        <dbReference type="Rhea" id="RHEA-COMP:20101"/>
        <dbReference type="ChEBI" id="CHEBI:15378"/>
        <dbReference type="ChEBI" id="CHEBI:30616"/>
        <dbReference type="ChEBI" id="CHEBI:46858"/>
        <dbReference type="ChEBI" id="CHEBI:61978"/>
        <dbReference type="ChEBI" id="CHEBI:456216"/>
        <dbReference type="EC" id="2.7.12.1"/>
    </reaction>
</comment>
<evidence type="ECO:0000256" key="16">
    <source>
        <dbReference type="PROSITE-ProRule" id="PRU10141"/>
    </source>
</evidence>
<keyword evidence="7" id="KW-0418">Kinase</keyword>
<keyword evidence="18" id="KW-1185">Reference proteome</keyword>
<feature type="binding site" evidence="16">
    <location>
        <position position="663"/>
    </location>
    <ligand>
        <name>ATP</name>
        <dbReference type="ChEBI" id="CHEBI:30616"/>
    </ligand>
</feature>
<dbReference type="GeneID" id="106471522"/>
<evidence type="ECO:0000256" key="12">
    <source>
        <dbReference type="ARBA" id="ARBA00042638"/>
    </source>
</evidence>
<dbReference type="InterPro" id="IPR000719">
    <property type="entry name" value="Prot_kinase_dom"/>
</dbReference>
<evidence type="ECO:0000313" key="19">
    <source>
        <dbReference type="RefSeq" id="XP_022255837.1"/>
    </source>
</evidence>
<dbReference type="PROSITE" id="PS50011">
    <property type="entry name" value="PROTEIN_KINASE_DOM"/>
    <property type="match status" value="1"/>
</dbReference>
<keyword evidence="8 16" id="KW-0067">ATP-binding</keyword>
<evidence type="ECO:0000256" key="10">
    <source>
        <dbReference type="ARBA" id="ARBA00040421"/>
    </source>
</evidence>
<protein>
    <recommendedName>
        <fullName evidence="10">Dual serine/threonine and tyrosine protein kinase</fullName>
        <ecNumber evidence="2">2.7.12.1</ecNumber>
    </recommendedName>
    <alternativeName>
        <fullName evidence="12">Dusty protein kinase</fullName>
    </alternativeName>
    <alternativeName>
        <fullName evidence="11">Receptor-interacting serine/threonine-protein kinase 5</fullName>
    </alternativeName>
</protein>
<name>A0ABM1TIY1_LIMPO</name>
<dbReference type="Pfam" id="PF00069">
    <property type="entry name" value="Pkinase"/>
    <property type="match status" value="1"/>
</dbReference>
<dbReference type="InterPro" id="IPR017441">
    <property type="entry name" value="Protein_kinase_ATP_BS"/>
</dbReference>
<dbReference type="PANTHER" id="PTHR46392">
    <property type="entry name" value="DUAL SERINE/THREONINE AND TYROSINE PROTEIN KINASE"/>
    <property type="match status" value="1"/>
</dbReference>
<evidence type="ECO:0000256" key="4">
    <source>
        <dbReference type="ARBA" id="ARBA00022527"/>
    </source>
</evidence>
<evidence type="ECO:0000256" key="6">
    <source>
        <dbReference type="ARBA" id="ARBA00022741"/>
    </source>
</evidence>
<evidence type="ECO:0000256" key="3">
    <source>
        <dbReference type="ARBA" id="ARBA00022490"/>
    </source>
</evidence>
<evidence type="ECO:0000256" key="11">
    <source>
        <dbReference type="ARBA" id="ARBA00041268"/>
    </source>
</evidence>
<dbReference type="InterPro" id="IPR051302">
    <property type="entry name" value="Dual_SerThr-Tyr_Kinase"/>
</dbReference>
<evidence type="ECO:0000259" key="17">
    <source>
        <dbReference type="PROSITE" id="PS50011"/>
    </source>
</evidence>
<dbReference type="Gene3D" id="1.10.510.10">
    <property type="entry name" value="Transferase(Phosphotransferase) domain 1"/>
    <property type="match status" value="1"/>
</dbReference>
<dbReference type="RefSeq" id="XP_022255837.1">
    <property type="nucleotide sequence ID" value="XM_022400129.1"/>
</dbReference>
<dbReference type="InterPro" id="IPR008271">
    <property type="entry name" value="Ser/Thr_kinase_AS"/>
</dbReference>
<dbReference type="SMART" id="SM00220">
    <property type="entry name" value="S_TKc"/>
    <property type="match status" value="1"/>
</dbReference>
<dbReference type="Proteomes" id="UP000694941">
    <property type="component" value="Unplaced"/>
</dbReference>
<evidence type="ECO:0000256" key="14">
    <source>
        <dbReference type="ARBA" id="ARBA00049308"/>
    </source>
</evidence>
<organism evidence="18 19">
    <name type="scientific">Limulus polyphemus</name>
    <name type="common">Atlantic horseshoe crab</name>
    <dbReference type="NCBI Taxonomy" id="6850"/>
    <lineage>
        <taxon>Eukaryota</taxon>
        <taxon>Metazoa</taxon>
        <taxon>Ecdysozoa</taxon>
        <taxon>Arthropoda</taxon>
        <taxon>Chelicerata</taxon>
        <taxon>Merostomata</taxon>
        <taxon>Xiphosura</taxon>
        <taxon>Limulidae</taxon>
        <taxon>Limulus</taxon>
    </lineage>
</organism>
<dbReference type="EC" id="2.7.12.1" evidence="2"/>
<accession>A0ABM1TIY1</accession>
<evidence type="ECO:0000256" key="1">
    <source>
        <dbReference type="ARBA" id="ARBA00004496"/>
    </source>
</evidence>
<keyword evidence="4" id="KW-0723">Serine/threonine-protein kinase</keyword>
<evidence type="ECO:0000256" key="5">
    <source>
        <dbReference type="ARBA" id="ARBA00022679"/>
    </source>
</evidence>
<evidence type="ECO:0000256" key="7">
    <source>
        <dbReference type="ARBA" id="ARBA00022777"/>
    </source>
</evidence>
<dbReference type="InterPro" id="IPR011009">
    <property type="entry name" value="Kinase-like_dom_sf"/>
</dbReference>
<keyword evidence="6 16" id="KW-0547">Nucleotide-binding</keyword>
<comment type="subcellular location">
    <subcellularLocation>
        <location evidence="1">Cytoplasm</location>
    </subcellularLocation>
</comment>
<comment type="catalytic activity">
    <reaction evidence="13">
        <text>L-seryl-[protein] + ATP = O-phospho-L-seryl-[protein] + ADP + H(+)</text>
        <dbReference type="Rhea" id="RHEA:17989"/>
        <dbReference type="Rhea" id="RHEA-COMP:9863"/>
        <dbReference type="Rhea" id="RHEA-COMP:11604"/>
        <dbReference type="ChEBI" id="CHEBI:15378"/>
        <dbReference type="ChEBI" id="CHEBI:29999"/>
        <dbReference type="ChEBI" id="CHEBI:30616"/>
        <dbReference type="ChEBI" id="CHEBI:83421"/>
        <dbReference type="ChEBI" id="CHEBI:456216"/>
        <dbReference type="EC" id="2.7.12.1"/>
    </reaction>
</comment>
<evidence type="ECO:0000256" key="9">
    <source>
        <dbReference type="ARBA" id="ARBA00023137"/>
    </source>
</evidence>
<reference evidence="19" key="1">
    <citation type="submission" date="2025-08" db="UniProtKB">
        <authorList>
            <consortium name="RefSeq"/>
        </authorList>
    </citation>
    <scope>IDENTIFICATION</scope>
    <source>
        <tissue evidence="19">Muscle</tissue>
    </source>
</reference>
<evidence type="ECO:0000256" key="15">
    <source>
        <dbReference type="ARBA" id="ARBA00051680"/>
    </source>
</evidence>
<keyword evidence="3" id="KW-0963">Cytoplasm</keyword>
<sequence>MAANLPHEFNKFNKHCKYLKYLLKETRKSLEEIEKTGYFDNNQLLRVKLSTDDEEFVWKITEQPLGVVILGQNCWAKASVVNELFGQPLLPMLFPGQDNEEKLLSWRMVRFSYGSQTQITLALANSYELVDHLVDQPLNTVPRANLEVQVSKHQNEDPDLSAVVLQIHLRHALLRDDVQVVVSPSNHNNQFSHVYQKCCEGLTPIIIYCFKEDTITEQELDDLIALRKIAPKQPVFFVCSQPLPTCELTESEQHARSALSSTRSQFYQESELTPSKKGCSVFQQLCGLGYLYSVPIQSKRKRQKWCSEPYEVESELVVNVENFPSILLFTRHMLQSLLAKVSTLLNESHNRCLRMFILTAFDMTRDMMMTPKRLEYIRQREAELYTSLLTIANKKQEEIRQLIVSTVIGMRDELLEEAAIHQFQGLCLSEKRESLSLREIQICTVEIQNLVLNKLNSSVAAKLIGSVDCLRDSFVGTLERCLSSLEKAFCEDGESAQTSSALKQTLNAAYQVRPKQNSLITVLSCHFFQLVQTLFWKTPPAVDVDWKRKVAADMLDSLSDTRLARSICAQFRDRLKASHEQFLVSLQHLESLHSGRLQHTEEQRLKVKKMHAPKLARYALESTSLRDLILYGMPQIGREIGRGQYGVVYASESWHGFAPCALKSVVPPDEKHWNDLAMEFFYTRNIPEHDRIVQIRGSVIDYSYGGGNTPAVLLIMERLQRDLYSAIRSGLDITTRLQIALDVVQGIRFLHSQGLVHRDIKLKNVLLDKKNRAKITDLGFCKPEAMMSGSIVGTPIHMAPELFTGHYDNSVDVYAFGILFWYLRAGHVKLPYIFEQCQTKDQLWKCVRKGARPERLPQFDNESWQLIEECWSSDPIKRPLLGNVESRLMAIMDCHRSTSTANGHQDSHRRSLSYRRRHVARNYYAR</sequence>
<proteinExistence type="predicted"/>
<gene>
    <name evidence="19" type="primary">LOC106471522</name>
</gene>
<evidence type="ECO:0000256" key="8">
    <source>
        <dbReference type="ARBA" id="ARBA00022840"/>
    </source>
</evidence>
<dbReference type="PANTHER" id="PTHR46392:SF1">
    <property type="entry name" value="DUAL SERINE_THREONINE AND TYROSINE PROTEIN KINASE"/>
    <property type="match status" value="1"/>
</dbReference>